<accession>A0A4C1TPR8</accession>
<reference evidence="2 3" key="1">
    <citation type="journal article" date="2019" name="Commun. Biol.">
        <title>The bagworm genome reveals a unique fibroin gene that provides high tensile strength.</title>
        <authorList>
            <person name="Kono N."/>
            <person name="Nakamura H."/>
            <person name="Ohtoshi R."/>
            <person name="Tomita M."/>
            <person name="Numata K."/>
            <person name="Arakawa K."/>
        </authorList>
    </citation>
    <scope>NUCLEOTIDE SEQUENCE [LARGE SCALE GENOMIC DNA]</scope>
</reference>
<proteinExistence type="predicted"/>
<name>A0A4C1TPR8_EUMVA</name>
<keyword evidence="3" id="KW-1185">Reference proteome</keyword>
<feature type="compositionally biased region" description="Polar residues" evidence="1">
    <location>
        <begin position="126"/>
        <end position="135"/>
    </location>
</feature>
<organism evidence="2 3">
    <name type="scientific">Eumeta variegata</name>
    <name type="common">Bagworm moth</name>
    <name type="synonym">Eumeta japonica</name>
    <dbReference type="NCBI Taxonomy" id="151549"/>
    <lineage>
        <taxon>Eukaryota</taxon>
        <taxon>Metazoa</taxon>
        <taxon>Ecdysozoa</taxon>
        <taxon>Arthropoda</taxon>
        <taxon>Hexapoda</taxon>
        <taxon>Insecta</taxon>
        <taxon>Pterygota</taxon>
        <taxon>Neoptera</taxon>
        <taxon>Endopterygota</taxon>
        <taxon>Lepidoptera</taxon>
        <taxon>Glossata</taxon>
        <taxon>Ditrysia</taxon>
        <taxon>Tineoidea</taxon>
        <taxon>Psychidae</taxon>
        <taxon>Oiketicinae</taxon>
        <taxon>Eumeta</taxon>
    </lineage>
</organism>
<sequence length="135" mass="15530">MIDNSLARSRSVAYGVLVCKRSGKSVGTQYEHSGRGTWETTIRRRDRFRRRLTIAHDKCTGIRRRTELGTRSDGYFENIVSTEFHTHPPLTLYMRPHNMDASGRMRQTRSPLAGKFPNKKVGPWGQMSNNLLPPR</sequence>
<dbReference type="Proteomes" id="UP000299102">
    <property type="component" value="Unassembled WGS sequence"/>
</dbReference>
<comment type="caution">
    <text evidence="2">The sequence shown here is derived from an EMBL/GenBank/DDBJ whole genome shotgun (WGS) entry which is preliminary data.</text>
</comment>
<gene>
    <name evidence="2" type="ORF">EVAR_12532_1</name>
</gene>
<protein>
    <submittedName>
        <fullName evidence="2">Uncharacterized protein</fullName>
    </submittedName>
</protein>
<evidence type="ECO:0000313" key="2">
    <source>
        <dbReference type="EMBL" id="GBP15948.1"/>
    </source>
</evidence>
<evidence type="ECO:0000256" key="1">
    <source>
        <dbReference type="SAM" id="MobiDB-lite"/>
    </source>
</evidence>
<dbReference type="AlphaFoldDB" id="A0A4C1TPR8"/>
<evidence type="ECO:0000313" key="3">
    <source>
        <dbReference type="Proteomes" id="UP000299102"/>
    </source>
</evidence>
<feature type="region of interest" description="Disordered" evidence="1">
    <location>
        <begin position="102"/>
        <end position="135"/>
    </location>
</feature>
<dbReference type="EMBL" id="BGZK01000075">
    <property type="protein sequence ID" value="GBP15948.1"/>
    <property type="molecule type" value="Genomic_DNA"/>
</dbReference>